<accession>A0A5E4R532</accession>
<keyword evidence="3" id="KW-1185">Reference proteome</keyword>
<keyword evidence="1" id="KW-1133">Transmembrane helix</keyword>
<dbReference type="Proteomes" id="UP000324832">
    <property type="component" value="Unassembled WGS sequence"/>
</dbReference>
<keyword evidence="1" id="KW-0472">Membrane</keyword>
<protein>
    <submittedName>
        <fullName evidence="2">Uncharacterized protein</fullName>
    </submittedName>
</protein>
<dbReference type="EMBL" id="FZQP02006859">
    <property type="protein sequence ID" value="VVD04368.1"/>
    <property type="molecule type" value="Genomic_DNA"/>
</dbReference>
<name>A0A5E4R532_9NEOP</name>
<evidence type="ECO:0000313" key="3">
    <source>
        <dbReference type="Proteomes" id="UP000324832"/>
    </source>
</evidence>
<sequence>MFWSNETLTLEKLCSGCSVYARLRHVFTCPCSCCCLYNYSLYHKEEEKTTKDYNLEGLHHPIDFGGVDPVPGARAVVVRVAGAVAAAAAGVVLAATVVDSPV</sequence>
<organism evidence="2 3">
    <name type="scientific">Leptidea sinapis</name>
    <dbReference type="NCBI Taxonomy" id="189913"/>
    <lineage>
        <taxon>Eukaryota</taxon>
        <taxon>Metazoa</taxon>
        <taxon>Ecdysozoa</taxon>
        <taxon>Arthropoda</taxon>
        <taxon>Hexapoda</taxon>
        <taxon>Insecta</taxon>
        <taxon>Pterygota</taxon>
        <taxon>Neoptera</taxon>
        <taxon>Endopterygota</taxon>
        <taxon>Lepidoptera</taxon>
        <taxon>Glossata</taxon>
        <taxon>Ditrysia</taxon>
        <taxon>Papilionoidea</taxon>
        <taxon>Pieridae</taxon>
        <taxon>Dismorphiinae</taxon>
        <taxon>Leptidea</taxon>
    </lineage>
</organism>
<dbReference type="AlphaFoldDB" id="A0A5E4R532"/>
<evidence type="ECO:0000313" key="2">
    <source>
        <dbReference type="EMBL" id="VVD04368.1"/>
    </source>
</evidence>
<reference evidence="2 3" key="1">
    <citation type="submission" date="2017-07" db="EMBL/GenBank/DDBJ databases">
        <authorList>
            <person name="Talla V."/>
            <person name="Backstrom N."/>
        </authorList>
    </citation>
    <scope>NUCLEOTIDE SEQUENCE [LARGE SCALE GENOMIC DNA]</scope>
</reference>
<proteinExistence type="predicted"/>
<gene>
    <name evidence="2" type="ORF">LSINAPIS_LOCUS14134</name>
</gene>
<keyword evidence="1" id="KW-0812">Transmembrane</keyword>
<evidence type="ECO:0000256" key="1">
    <source>
        <dbReference type="SAM" id="Phobius"/>
    </source>
</evidence>
<feature type="transmembrane region" description="Helical" evidence="1">
    <location>
        <begin position="76"/>
        <end position="98"/>
    </location>
</feature>